<reference evidence="1 2" key="1">
    <citation type="submission" date="2018-11" db="EMBL/GenBank/DDBJ databases">
        <authorList>
            <consortium name="Pathogen Informatics"/>
        </authorList>
    </citation>
    <scope>NUCLEOTIDE SEQUENCE [LARGE SCALE GENOMIC DNA]</scope>
</reference>
<evidence type="ECO:0000313" key="2">
    <source>
        <dbReference type="Proteomes" id="UP000271889"/>
    </source>
</evidence>
<protein>
    <submittedName>
        <fullName evidence="1">Uncharacterized protein</fullName>
    </submittedName>
</protein>
<accession>A0A3P6T7M5</accession>
<dbReference type="EMBL" id="UYRV01029853">
    <property type="protein sequence ID" value="VDK84066.1"/>
    <property type="molecule type" value="Genomic_DNA"/>
</dbReference>
<name>A0A3P6T7M5_CYLGO</name>
<dbReference type="AlphaFoldDB" id="A0A3P6T7M5"/>
<dbReference type="Proteomes" id="UP000271889">
    <property type="component" value="Unassembled WGS sequence"/>
</dbReference>
<dbReference type="OrthoDB" id="5866574at2759"/>
<proteinExistence type="predicted"/>
<gene>
    <name evidence="1" type="ORF">CGOC_LOCUS8224</name>
</gene>
<sequence>MVSHLRMDFGAEPFDQDKLSAVFEQDGSFIPDHLSNPPASEPVFPRVELPEESAELIGGDQRAKQVLVT</sequence>
<evidence type="ECO:0000313" key="1">
    <source>
        <dbReference type="EMBL" id="VDK84066.1"/>
    </source>
</evidence>
<keyword evidence="2" id="KW-1185">Reference proteome</keyword>
<organism evidence="1 2">
    <name type="scientific">Cylicostephanus goldi</name>
    <name type="common">Nematode worm</name>
    <dbReference type="NCBI Taxonomy" id="71465"/>
    <lineage>
        <taxon>Eukaryota</taxon>
        <taxon>Metazoa</taxon>
        <taxon>Ecdysozoa</taxon>
        <taxon>Nematoda</taxon>
        <taxon>Chromadorea</taxon>
        <taxon>Rhabditida</taxon>
        <taxon>Rhabditina</taxon>
        <taxon>Rhabditomorpha</taxon>
        <taxon>Strongyloidea</taxon>
        <taxon>Strongylidae</taxon>
        <taxon>Cylicostephanus</taxon>
    </lineage>
</organism>